<keyword evidence="1" id="KW-1133">Transmembrane helix</keyword>
<feature type="transmembrane region" description="Helical" evidence="1">
    <location>
        <begin position="530"/>
        <end position="556"/>
    </location>
</feature>
<dbReference type="OMA" id="GDENNCK"/>
<reference evidence="4 5" key="1">
    <citation type="journal article" date="2013" name="PLoS Genet.">
        <title>Genomic mechanisms accounting for the adaptation to parasitism in nematode-trapping fungi.</title>
        <authorList>
            <person name="Meerupati T."/>
            <person name="Andersson K.M."/>
            <person name="Friman E."/>
            <person name="Kumar D."/>
            <person name="Tunlid A."/>
            <person name="Ahren D."/>
        </authorList>
    </citation>
    <scope>NUCLEOTIDE SEQUENCE [LARGE SCALE GENOMIC DNA]</scope>
    <source>
        <strain evidence="4 5">CBS 200.50</strain>
    </source>
</reference>
<keyword evidence="2" id="KW-0732">Signal</keyword>
<dbReference type="Pfam" id="PF04478">
    <property type="entry name" value="Mid2"/>
    <property type="match status" value="1"/>
</dbReference>
<evidence type="ECO:0000259" key="3">
    <source>
        <dbReference type="Pfam" id="PF04478"/>
    </source>
</evidence>
<sequence>MLPSYLLHVAIWAIGLGGAVANPTGSDVTHWGPPGVTSGEIMRAVRRSLSQHSHEKRATSAKNSTAIEKRWSEATLINFSKEKSSGNDTTEVSGGIEVLCTSCYLQTNMTATITMNEAVDIKQEIKRISVAVQNVTNATFEYVQNYTRGTTTNLKDGIDLDDFNFPPLDVDFNIDTPKLPGAVLTFQFDGLEIYVALNTVFSSGVTYVINLYTLPSPLGLQITKDLFIGVVPSIDLILSAEQEINISSGFHIRFNDGFILETELFGVNVTQTVLNGGKFQFLPVTVESAGVTLKAILRITVRAGYEISTPGLAIFGQDVTDVLNLKASTGIEVSVWAHVAELATSVTIIPNGDENNCKLRVEEWYQCAVGAAAGATVAVAGYTWGPTPETSIPIWGTTFTQCAISGTVASTSSAQPTGSDLTTKTISTNVTYRAIECLSTGLVDCPVSLQSTTKVITGLTLVTAVSSGVDPKFPITTESSVGETSTFAASAQDLISTSGTPSSATSIPTISVVNTGSDNDNHHSHRRRDIILGVCIGLGVPILLGIIFAIVYFCYLKQKLQERKGKA</sequence>
<keyword evidence="1" id="KW-0812">Transmembrane</keyword>
<feature type="domain" description="Mid2" evidence="3">
    <location>
        <begin position="505"/>
        <end position="558"/>
    </location>
</feature>
<comment type="caution">
    <text evidence="4">The sequence shown here is derived from an EMBL/GenBank/DDBJ whole genome shotgun (WGS) entry which is preliminary data.</text>
</comment>
<proteinExistence type="predicted"/>
<name>S8C1M1_DACHA</name>
<dbReference type="STRING" id="1284197.S8C1M1"/>
<feature type="chain" id="PRO_5004561785" description="Mid2 domain-containing protein" evidence="2">
    <location>
        <begin position="22"/>
        <end position="567"/>
    </location>
</feature>
<protein>
    <recommendedName>
        <fullName evidence="3">Mid2 domain-containing protein</fullName>
    </recommendedName>
</protein>
<dbReference type="InterPro" id="IPR007567">
    <property type="entry name" value="Mid2_dom"/>
</dbReference>
<dbReference type="AlphaFoldDB" id="S8C1M1"/>
<dbReference type="eggNOG" id="ENOG502RV0S">
    <property type="taxonomic scope" value="Eukaryota"/>
</dbReference>
<keyword evidence="1" id="KW-0472">Membrane</keyword>
<evidence type="ECO:0000256" key="2">
    <source>
        <dbReference type="SAM" id="SignalP"/>
    </source>
</evidence>
<organism evidence="4 5">
    <name type="scientific">Dactylellina haptotyla (strain CBS 200.50)</name>
    <name type="common">Nematode-trapping fungus</name>
    <name type="synonym">Monacrosporium haptotylum</name>
    <dbReference type="NCBI Taxonomy" id="1284197"/>
    <lineage>
        <taxon>Eukaryota</taxon>
        <taxon>Fungi</taxon>
        <taxon>Dikarya</taxon>
        <taxon>Ascomycota</taxon>
        <taxon>Pezizomycotina</taxon>
        <taxon>Orbiliomycetes</taxon>
        <taxon>Orbiliales</taxon>
        <taxon>Orbiliaceae</taxon>
        <taxon>Dactylellina</taxon>
    </lineage>
</organism>
<feature type="signal peptide" evidence="2">
    <location>
        <begin position="1"/>
        <end position="21"/>
    </location>
</feature>
<gene>
    <name evidence="4" type="ORF">H072_352</name>
</gene>
<evidence type="ECO:0000256" key="1">
    <source>
        <dbReference type="SAM" id="Phobius"/>
    </source>
</evidence>
<dbReference type="OrthoDB" id="4733706at2759"/>
<dbReference type="Proteomes" id="UP000015100">
    <property type="component" value="Unassembled WGS sequence"/>
</dbReference>
<accession>S8C1M1</accession>
<dbReference type="EMBL" id="AQGS01000009">
    <property type="protein sequence ID" value="EPS45648.1"/>
    <property type="molecule type" value="Genomic_DNA"/>
</dbReference>
<evidence type="ECO:0000313" key="4">
    <source>
        <dbReference type="EMBL" id="EPS45648.1"/>
    </source>
</evidence>
<reference evidence="5" key="2">
    <citation type="submission" date="2013-04" db="EMBL/GenBank/DDBJ databases">
        <title>Genomic mechanisms accounting for the adaptation to parasitism in nematode-trapping fungi.</title>
        <authorList>
            <person name="Ahren D.G."/>
        </authorList>
    </citation>
    <scope>NUCLEOTIDE SEQUENCE [LARGE SCALE GENOMIC DNA]</scope>
    <source>
        <strain evidence="5">CBS 200.50</strain>
    </source>
</reference>
<keyword evidence="5" id="KW-1185">Reference proteome</keyword>
<dbReference type="HOGENOM" id="CLU_025283_0_0_1"/>
<evidence type="ECO:0000313" key="5">
    <source>
        <dbReference type="Proteomes" id="UP000015100"/>
    </source>
</evidence>